<evidence type="ECO:0000256" key="1">
    <source>
        <dbReference type="ARBA" id="ARBA00022490"/>
    </source>
</evidence>
<dbReference type="InterPro" id="IPR003775">
    <property type="entry name" value="Flagellar_assembly_factor_FliW"/>
</dbReference>
<keyword evidence="1 4" id="KW-0963">Cytoplasm</keyword>
<dbReference type="PANTHER" id="PTHR39190">
    <property type="entry name" value="FLAGELLAR ASSEMBLY FACTOR FLIW"/>
    <property type="match status" value="1"/>
</dbReference>
<proteinExistence type="inferred from homology"/>
<keyword evidence="4" id="KW-0143">Chaperone</keyword>
<comment type="similarity">
    <text evidence="4">Belongs to the FliW family.</text>
</comment>
<dbReference type="Pfam" id="PF02623">
    <property type="entry name" value="FliW"/>
    <property type="match status" value="1"/>
</dbReference>
<keyword evidence="5" id="KW-0969">Cilium</keyword>
<name>A0ABT9YFZ5_9BACI</name>
<dbReference type="Proteomes" id="UP001225034">
    <property type="component" value="Unassembled WGS sequence"/>
</dbReference>
<dbReference type="PANTHER" id="PTHR39190:SF1">
    <property type="entry name" value="FLAGELLAR ASSEMBLY FACTOR FLIW"/>
    <property type="match status" value="1"/>
</dbReference>
<keyword evidence="6" id="KW-1185">Reference proteome</keyword>
<keyword evidence="3 4" id="KW-0810">Translation regulation</keyword>
<protein>
    <recommendedName>
        <fullName evidence="4">Flagellar assembly factor FliW</fullName>
    </recommendedName>
</protein>
<comment type="function">
    <text evidence="4">Acts as an anti-CsrA protein, binds CsrA and prevents it from repressing translation of its target genes, one of which is flagellin. Binds to flagellin and participates in the assembly of the flagellum.</text>
</comment>
<gene>
    <name evidence="4" type="primary">fliW</name>
    <name evidence="5" type="ORF">J2S05_001561</name>
</gene>
<dbReference type="InterPro" id="IPR024046">
    <property type="entry name" value="Flagellar_assmbl_FliW_dom_sf"/>
</dbReference>
<dbReference type="EMBL" id="JAUSUA010000002">
    <property type="protein sequence ID" value="MDQ0206762.1"/>
    <property type="molecule type" value="Genomic_DNA"/>
</dbReference>
<keyword evidence="5" id="KW-0966">Cell projection</keyword>
<accession>A0ABT9YFZ5</accession>
<comment type="subunit">
    <text evidence="4">Interacts with translational regulator CsrA and flagellin(s).</text>
</comment>
<evidence type="ECO:0000256" key="4">
    <source>
        <dbReference type="HAMAP-Rule" id="MF_01185"/>
    </source>
</evidence>
<sequence>MNIQSKYFGDLTINQEELIMMPAGLPAFEEYKNYVLLPFDEGTPFFVLQSTEKAEVAFITVSPFQYVPDYRLQLSESVINQLEVNQEEDVAVYVLLTVQDPFYLTTANLQAPVIINTANRMGKQVFTNDSIYHTKHTIFHPVQEKGDK</sequence>
<keyword evidence="5" id="KW-0282">Flagellum</keyword>
<dbReference type="NCBIfam" id="NF009793">
    <property type="entry name" value="PRK13285.1-1"/>
    <property type="match status" value="1"/>
</dbReference>
<dbReference type="HAMAP" id="MF_01185">
    <property type="entry name" value="FliW"/>
    <property type="match status" value="1"/>
</dbReference>
<evidence type="ECO:0000256" key="2">
    <source>
        <dbReference type="ARBA" id="ARBA00022795"/>
    </source>
</evidence>
<evidence type="ECO:0000313" key="6">
    <source>
        <dbReference type="Proteomes" id="UP001225034"/>
    </source>
</evidence>
<dbReference type="Gene3D" id="2.30.290.10">
    <property type="entry name" value="BH3618-like"/>
    <property type="match status" value="1"/>
</dbReference>
<organism evidence="5 6">
    <name type="scientific">Alkalicoccobacillus murimartini</name>
    <dbReference type="NCBI Taxonomy" id="171685"/>
    <lineage>
        <taxon>Bacteria</taxon>
        <taxon>Bacillati</taxon>
        <taxon>Bacillota</taxon>
        <taxon>Bacilli</taxon>
        <taxon>Bacillales</taxon>
        <taxon>Bacillaceae</taxon>
        <taxon>Alkalicoccobacillus</taxon>
    </lineage>
</organism>
<evidence type="ECO:0000256" key="3">
    <source>
        <dbReference type="ARBA" id="ARBA00022845"/>
    </source>
</evidence>
<comment type="subcellular location">
    <subcellularLocation>
        <location evidence="4">Cytoplasm</location>
    </subcellularLocation>
</comment>
<comment type="caution">
    <text evidence="5">The sequence shown here is derived from an EMBL/GenBank/DDBJ whole genome shotgun (WGS) entry which is preliminary data.</text>
</comment>
<keyword evidence="2 4" id="KW-1005">Bacterial flagellum biogenesis</keyword>
<dbReference type="SUPFAM" id="SSF141457">
    <property type="entry name" value="BH3618-like"/>
    <property type="match status" value="1"/>
</dbReference>
<dbReference type="RefSeq" id="WP_306981525.1">
    <property type="nucleotide sequence ID" value="NZ_JAUSUA010000002.1"/>
</dbReference>
<reference evidence="5 6" key="1">
    <citation type="submission" date="2023-07" db="EMBL/GenBank/DDBJ databases">
        <title>Genomic Encyclopedia of Type Strains, Phase IV (KMG-IV): sequencing the most valuable type-strain genomes for metagenomic binning, comparative biology and taxonomic classification.</title>
        <authorList>
            <person name="Goeker M."/>
        </authorList>
    </citation>
    <scope>NUCLEOTIDE SEQUENCE [LARGE SCALE GENOMIC DNA]</scope>
    <source>
        <strain evidence="5 6">DSM 19154</strain>
    </source>
</reference>
<evidence type="ECO:0000313" key="5">
    <source>
        <dbReference type="EMBL" id="MDQ0206762.1"/>
    </source>
</evidence>